<dbReference type="GO" id="GO:0006637">
    <property type="term" value="P:acyl-CoA metabolic process"/>
    <property type="evidence" value="ECO:0007669"/>
    <property type="project" value="InterPro"/>
</dbReference>
<protein>
    <recommendedName>
        <fullName evidence="7">Acyl-CoA thioesterase</fullName>
    </recommendedName>
</protein>
<comment type="caution">
    <text evidence="5">The sequence shown here is derived from an EMBL/GenBank/DDBJ whole genome shotgun (WGS) entry which is preliminary data.</text>
</comment>
<sequence>MDDDSATRPSREVEHTLINASVDLEQLDENLFRSHARSLWVPYSARGVFGGVVISQALLAATKSVPEGQGLHAHSLQCYFLLTASPSIPILYYVERTRQGRSFATRSVRAVQQGRTIFTLMVSFSKVEVNNLVAQWPMPKVKSPEDSMKQEDVLQHLADMESDPKRKEYLLQHAQDRKNSPIEIRMATDITVTDHPVYYWYRARAVPKFEAPYQKCILAYMADLNFMNVALRAVRKNPDNPPPVTINMVASLDHAMWFYDHDFDTGEWLLYSMDSPRAGLGRGTVMGCFYNQAGKLIAVAAQEGVVRGRDPRKDAKSKL</sequence>
<dbReference type="CDD" id="cd03444">
    <property type="entry name" value="Thioesterase_II_repeat1"/>
    <property type="match status" value="1"/>
</dbReference>
<dbReference type="InterPro" id="IPR029069">
    <property type="entry name" value="HotDog_dom_sf"/>
</dbReference>
<organism evidence="5 6">
    <name type="scientific">Hydnum rufescens UP504</name>
    <dbReference type="NCBI Taxonomy" id="1448309"/>
    <lineage>
        <taxon>Eukaryota</taxon>
        <taxon>Fungi</taxon>
        <taxon>Dikarya</taxon>
        <taxon>Basidiomycota</taxon>
        <taxon>Agaricomycotina</taxon>
        <taxon>Agaricomycetes</taxon>
        <taxon>Cantharellales</taxon>
        <taxon>Hydnaceae</taxon>
        <taxon>Hydnum</taxon>
    </lineage>
</organism>
<proteinExistence type="inferred from homology"/>
<evidence type="ECO:0000313" key="6">
    <source>
        <dbReference type="Proteomes" id="UP000886523"/>
    </source>
</evidence>
<evidence type="ECO:0008006" key="7">
    <source>
        <dbReference type="Google" id="ProtNLM"/>
    </source>
</evidence>
<name>A0A9P6ANC1_9AGAM</name>
<dbReference type="OrthoDB" id="68328at2759"/>
<dbReference type="EMBL" id="MU129045">
    <property type="protein sequence ID" value="KAF9509029.1"/>
    <property type="molecule type" value="Genomic_DNA"/>
</dbReference>
<evidence type="ECO:0000259" key="4">
    <source>
        <dbReference type="Pfam" id="PF20789"/>
    </source>
</evidence>
<dbReference type="Pfam" id="PF20789">
    <property type="entry name" value="4HBT_3C"/>
    <property type="match status" value="1"/>
</dbReference>
<dbReference type="PANTHER" id="PTHR11066">
    <property type="entry name" value="ACYL-COA THIOESTERASE"/>
    <property type="match status" value="1"/>
</dbReference>
<evidence type="ECO:0000313" key="5">
    <source>
        <dbReference type="EMBL" id="KAF9509029.1"/>
    </source>
</evidence>
<dbReference type="Proteomes" id="UP000886523">
    <property type="component" value="Unassembled WGS sequence"/>
</dbReference>
<dbReference type="GO" id="GO:0009062">
    <property type="term" value="P:fatty acid catabolic process"/>
    <property type="evidence" value="ECO:0007669"/>
    <property type="project" value="TreeGrafter"/>
</dbReference>
<evidence type="ECO:0000259" key="3">
    <source>
        <dbReference type="Pfam" id="PF13622"/>
    </source>
</evidence>
<reference evidence="5" key="1">
    <citation type="journal article" date="2020" name="Nat. Commun.">
        <title>Large-scale genome sequencing of mycorrhizal fungi provides insights into the early evolution of symbiotic traits.</title>
        <authorList>
            <person name="Miyauchi S."/>
            <person name="Kiss E."/>
            <person name="Kuo A."/>
            <person name="Drula E."/>
            <person name="Kohler A."/>
            <person name="Sanchez-Garcia M."/>
            <person name="Morin E."/>
            <person name="Andreopoulos B."/>
            <person name="Barry K.W."/>
            <person name="Bonito G."/>
            <person name="Buee M."/>
            <person name="Carver A."/>
            <person name="Chen C."/>
            <person name="Cichocki N."/>
            <person name="Clum A."/>
            <person name="Culley D."/>
            <person name="Crous P.W."/>
            <person name="Fauchery L."/>
            <person name="Girlanda M."/>
            <person name="Hayes R.D."/>
            <person name="Keri Z."/>
            <person name="LaButti K."/>
            <person name="Lipzen A."/>
            <person name="Lombard V."/>
            <person name="Magnuson J."/>
            <person name="Maillard F."/>
            <person name="Murat C."/>
            <person name="Nolan M."/>
            <person name="Ohm R.A."/>
            <person name="Pangilinan J."/>
            <person name="Pereira M.F."/>
            <person name="Perotto S."/>
            <person name="Peter M."/>
            <person name="Pfister S."/>
            <person name="Riley R."/>
            <person name="Sitrit Y."/>
            <person name="Stielow J.B."/>
            <person name="Szollosi G."/>
            <person name="Zifcakova L."/>
            <person name="Stursova M."/>
            <person name="Spatafora J.W."/>
            <person name="Tedersoo L."/>
            <person name="Vaario L.M."/>
            <person name="Yamada A."/>
            <person name="Yan M."/>
            <person name="Wang P."/>
            <person name="Xu J."/>
            <person name="Bruns T."/>
            <person name="Baldrian P."/>
            <person name="Vilgalys R."/>
            <person name="Dunand C."/>
            <person name="Henrissat B."/>
            <person name="Grigoriev I.V."/>
            <person name="Hibbett D."/>
            <person name="Nagy L.G."/>
            <person name="Martin F.M."/>
        </authorList>
    </citation>
    <scope>NUCLEOTIDE SEQUENCE</scope>
    <source>
        <strain evidence="5">UP504</strain>
    </source>
</reference>
<evidence type="ECO:0000256" key="1">
    <source>
        <dbReference type="ARBA" id="ARBA00006538"/>
    </source>
</evidence>
<comment type="similarity">
    <text evidence="1">Belongs to the C/M/P thioester hydrolase family.</text>
</comment>
<keyword evidence="2" id="KW-0378">Hydrolase</keyword>
<dbReference type="InterPro" id="IPR042171">
    <property type="entry name" value="Acyl-CoA_hotdog"/>
</dbReference>
<dbReference type="PANTHER" id="PTHR11066:SF34">
    <property type="entry name" value="ACYL-COENZYME A THIOESTERASE 8"/>
    <property type="match status" value="1"/>
</dbReference>
<gene>
    <name evidence="5" type="ORF">BS47DRAFT_1332426</name>
</gene>
<dbReference type="InterPro" id="IPR049449">
    <property type="entry name" value="TesB_ACOT8-like_N"/>
</dbReference>
<dbReference type="InterPro" id="IPR049450">
    <property type="entry name" value="ACOT8-like_C"/>
</dbReference>
<dbReference type="InterPro" id="IPR003703">
    <property type="entry name" value="Acyl_CoA_thio"/>
</dbReference>
<dbReference type="GO" id="GO:0005782">
    <property type="term" value="C:peroxisomal matrix"/>
    <property type="evidence" value="ECO:0007669"/>
    <property type="project" value="UniProtKB-SubCell"/>
</dbReference>
<accession>A0A9P6ANC1</accession>
<dbReference type="CDD" id="cd03445">
    <property type="entry name" value="Thioesterase_II_repeat2"/>
    <property type="match status" value="1"/>
</dbReference>
<dbReference type="Pfam" id="PF13622">
    <property type="entry name" value="4HBT_3"/>
    <property type="match status" value="1"/>
</dbReference>
<feature type="domain" description="Acyl-CoA thioesterase-like C-terminal" evidence="4">
    <location>
        <begin position="181"/>
        <end position="306"/>
    </location>
</feature>
<evidence type="ECO:0000256" key="2">
    <source>
        <dbReference type="ARBA" id="ARBA00022801"/>
    </source>
</evidence>
<dbReference type="Gene3D" id="2.40.160.210">
    <property type="entry name" value="Acyl-CoA thioesterase, double hotdog domain"/>
    <property type="match status" value="1"/>
</dbReference>
<dbReference type="GO" id="GO:0047617">
    <property type="term" value="F:fatty acyl-CoA hydrolase activity"/>
    <property type="evidence" value="ECO:0007669"/>
    <property type="project" value="InterPro"/>
</dbReference>
<keyword evidence="6" id="KW-1185">Reference proteome</keyword>
<dbReference type="AlphaFoldDB" id="A0A9P6ANC1"/>
<dbReference type="SUPFAM" id="SSF54637">
    <property type="entry name" value="Thioesterase/thiol ester dehydrase-isomerase"/>
    <property type="match status" value="2"/>
</dbReference>
<feature type="domain" description="Acyl-CoA thioesterase-like N-terminal HotDog" evidence="3">
    <location>
        <begin position="44"/>
        <end position="124"/>
    </location>
</feature>